<sequence length="217" mass="24883">MKLSLLERFIEERGRFMSEITIDSFKTEEGVRQLFESVGYIGEKNCFLYALNRDYVPGDTGLWKNYSFTRGATKMGGAFAGYFANSLMKAVDNELAQKQALITNPAIQLLTNTTDIRGYVFNKTEKGYGFIPLSNDYKLITKLKDVKAHPELFAEITHQDIEKKTLKKIPLNFNRRIAQFKFNCESPYAMLTLTIYTKNDVIEYQEKNCAILMSEGV</sequence>
<evidence type="ECO:0000313" key="2">
    <source>
        <dbReference type="Proteomes" id="UP000190814"/>
    </source>
</evidence>
<dbReference type="AlphaFoldDB" id="A0A1T4W0L3"/>
<dbReference type="EMBL" id="FUXZ01000014">
    <property type="protein sequence ID" value="SKA70786.1"/>
    <property type="molecule type" value="Genomic_DNA"/>
</dbReference>
<gene>
    <name evidence="1" type="ORF">SAMN02745111_02113</name>
</gene>
<organism evidence="1 2">
    <name type="scientific">Eubacterium uniforme</name>
    <dbReference type="NCBI Taxonomy" id="39495"/>
    <lineage>
        <taxon>Bacteria</taxon>
        <taxon>Bacillati</taxon>
        <taxon>Bacillota</taxon>
        <taxon>Clostridia</taxon>
        <taxon>Eubacteriales</taxon>
        <taxon>Eubacteriaceae</taxon>
        <taxon>Eubacterium</taxon>
    </lineage>
</organism>
<proteinExistence type="predicted"/>
<dbReference type="RefSeq" id="WP_143405109.1">
    <property type="nucleotide sequence ID" value="NZ_FUXZ01000014.1"/>
</dbReference>
<dbReference type="Proteomes" id="UP000190814">
    <property type="component" value="Unassembled WGS sequence"/>
</dbReference>
<evidence type="ECO:0000313" key="1">
    <source>
        <dbReference type="EMBL" id="SKA70786.1"/>
    </source>
</evidence>
<protein>
    <submittedName>
        <fullName evidence="1">Uncharacterized protein</fullName>
    </submittedName>
</protein>
<keyword evidence="2" id="KW-1185">Reference proteome</keyword>
<name>A0A1T4W0L3_9FIRM</name>
<reference evidence="1 2" key="1">
    <citation type="submission" date="2017-02" db="EMBL/GenBank/DDBJ databases">
        <authorList>
            <person name="Peterson S.W."/>
        </authorList>
    </citation>
    <scope>NUCLEOTIDE SEQUENCE [LARGE SCALE GENOMIC DNA]</scope>
    <source>
        <strain evidence="1 2">ATCC 35992</strain>
    </source>
</reference>
<accession>A0A1T4W0L3</accession>
<dbReference type="STRING" id="39495.SAMN02745111_02113"/>